<name>A0A2U1CHC6_9BURK</name>
<organism evidence="2 3">
    <name type="scientific">Pusillimonas noertemannii</name>
    <dbReference type="NCBI Taxonomy" id="305977"/>
    <lineage>
        <taxon>Bacteria</taxon>
        <taxon>Pseudomonadati</taxon>
        <taxon>Pseudomonadota</taxon>
        <taxon>Betaproteobacteria</taxon>
        <taxon>Burkholderiales</taxon>
        <taxon>Alcaligenaceae</taxon>
        <taxon>Pusillimonas</taxon>
    </lineage>
</organism>
<dbReference type="EMBL" id="QEKO01000010">
    <property type="protein sequence ID" value="PVY60317.1"/>
    <property type="molecule type" value="Genomic_DNA"/>
</dbReference>
<proteinExistence type="predicted"/>
<dbReference type="STRING" id="1231391.GCA_000308195_02758"/>
<dbReference type="Proteomes" id="UP000246145">
    <property type="component" value="Unassembled WGS sequence"/>
</dbReference>
<accession>A0A2U1CHC6</accession>
<feature type="transmembrane region" description="Helical" evidence="1">
    <location>
        <begin position="52"/>
        <end position="72"/>
    </location>
</feature>
<gene>
    <name evidence="2" type="ORF">C7440_3753</name>
</gene>
<evidence type="ECO:0000256" key="1">
    <source>
        <dbReference type="SAM" id="Phobius"/>
    </source>
</evidence>
<keyword evidence="1" id="KW-0472">Membrane</keyword>
<keyword evidence="1" id="KW-1133">Transmembrane helix</keyword>
<feature type="transmembrane region" description="Helical" evidence="1">
    <location>
        <begin position="189"/>
        <end position="209"/>
    </location>
</feature>
<feature type="transmembrane region" description="Helical" evidence="1">
    <location>
        <begin position="27"/>
        <end position="46"/>
    </location>
</feature>
<evidence type="ECO:0008006" key="4">
    <source>
        <dbReference type="Google" id="ProtNLM"/>
    </source>
</evidence>
<dbReference type="AlphaFoldDB" id="A0A2U1CHC6"/>
<keyword evidence="1" id="KW-0812">Transmembrane</keyword>
<sequence length="266" mass="29557">MQAATLPFRSGWLWIQEGGRIFRRQPLAMFFWGLLTSLLITVASVIPILGQMALIAATPVLTFITLCACRHISQGRQMLPGMWFEPLRDKSVRRRLFRLGLAYLACCMLAGFIATLPFLDQLSAAVGDGNNIDPSALFDAMLRPLITFAVLYVLISALFWHAPALTGWHGIKLVQALFYSMVACWRNKWPFLLYGLSWGAIFMAVQFSGDMLMSIGLPAGLVQLVMVPVNIVVVAVLYCSFYPTYMSVFGVNYATLQGEQEIEAGD</sequence>
<protein>
    <recommendedName>
        <fullName evidence="4">Transmembrane protein</fullName>
    </recommendedName>
</protein>
<dbReference type="NCBIfam" id="NF041043">
    <property type="entry name" value="BPSS1780_fam"/>
    <property type="match status" value="1"/>
</dbReference>
<evidence type="ECO:0000313" key="2">
    <source>
        <dbReference type="EMBL" id="PVY60317.1"/>
    </source>
</evidence>
<dbReference type="InterPro" id="IPR047798">
    <property type="entry name" value="BPSS1780-like"/>
</dbReference>
<reference evidence="2 3" key="1">
    <citation type="submission" date="2018-04" db="EMBL/GenBank/DDBJ databases">
        <title>Genomic Encyclopedia of Type Strains, Phase IV (KMG-IV): sequencing the most valuable type-strain genomes for metagenomic binning, comparative biology and taxonomic classification.</title>
        <authorList>
            <person name="Goeker M."/>
        </authorList>
    </citation>
    <scope>NUCLEOTIDE SEQUENCE [LARGE SCALE GENOMIC DNA]</scope>
    <source>
        <strain evidence="2 3">DSM 10065</strain>
    </source>
</reference>
<evidence type="ECO:0000313" key="3">
    <source>
        <dbReference type="Proteomes" id="UP000246145"/>
    </source>
</evidence>
<feature type="transmembrane region" description="Helical" evidence="1">
    <location>
        <begin position="145"/>
        <end position="168"/>
    </location>
</feature>
<comment type="caution">
    <text evidence="2">The sequence shown here is derived from an EMBL/GenBank/DDBJ whole genome shotgun (WGS) entry which is preliminary data.</text>
</comment>
<dbReference type="RefSeq" id="WP_243410974.1">
    <property type="nucleotide sequence ID" value="NZ_JACCEX010000006.1"/>
</dbReference>
<feature type="transmembrane region" description="Helical" evidence="1">
    <location>
        <begin position="215"/>
        <end position="239"/>
    </location>
</feature>
<keyword evidence="3" id="KW-1185">Reference proteome</keyword>
<feature type="transmembrane region" description="Helical" evidence="1">
    <location>
        <begin position="96"/>
        <end position="119"/>
    </location>
</feature>